<dbReference type="SUPFAM" id="SSF51395">
    <property type="entry name" value="FMN-linked oxidoreductases"/>
    <property type="match status" value="1"/>
</dbReference>
<feature type="non-terminal residue" evidence="1">
    <location>
        <position position="30"/>
    </location>
</feature>
<protein>
    <recommendedName>
        <fullName evidence="2">NADH:flavin oxidoreductase/NADH oxidase N-terminal domain-containing protein</fullName>
    </recommendedName>
</protein>
<gene>
    <name evidence="1" type="ORF">METZ01_LOCUS461074</name>
</gene>
<proteinExistence type="predicted"/>
<reference evidence="1" key="1">
    <citation type="submission" date="2018-05" db="EMBL/GenBank/DDBJ databases">
        <authorList>
            <person name="Lanie J.A."/>
            <person name="Ng W.-L."/>
            <person name="Kazmierczak K.M."/>
            <person name="Andrzejewski T.M."/>
            <person name="Davidsen T.M."/>
            <person name="Wayne K.J."/>
            <person name="Tettelin H."/>
            <person name="Glass J.I."/>
            <person name="Rusch D."/>
            <person name="Podicherti R."/>
            <person name="Tsui H.-C.T."/>
            <person name="Winkler M.E."/>
        </authorList>
    </citation>
    <scope>NUCLEOTIDE SEQUENCE</scope>
</reference>
<name>A0A383AKX6_9ZZZZ</name>
<evidence type="ECO:0008006" key="2">
    <source>
        <dbReference type="Google" id="ProtNLM"/>
    </source>
</evidence>
<accession>A0A383AKX6</accession>
<dbReference type="EMBL" id="UINC01192871">
    <property type="protein sequence ID" value="SVE08220.1"/>
    <property type="molecule type" value="Genomic_DNA"/>
</dbReference>
<dbReference type="AlphaFoldDB" id="A0A383AKX6"/>
<evidence type="ECO:0000313" key="1">
    <source>
        <dbReference type="EMBL" id="SVE08220.1"/>
    </source>
</evidence>
<organism evidence="1">
    <name type="scientific">marine metagenome</name>
    <dbReference type="NCBI Taxonomy" id="408172"/>
    <lineage>
        <taxon>unclassified sequences</taxon>
        <taxon>metagenomes</taxon>
        <taxon>ecological metagenomes</taxon>
    </lineage>
</organism>
<sequence length="30" mass="3624">MTHDHRFDILFDPLKIGPVTTKNRFYQVPH</sequence>